<feature type="repeat" description="Hemopexin" evidence="16">
    <location>
        <begin position="503"/>
        <end position="550"/>
    </location>
</feature>
<dbReference type="OMA" id="DNETHDI"/>
<dbReference type="GO" id="GO:0004222">
    <property type="term" value="F:metalloendopeptidase activity"/>
    <property type="evidence" value="ECO:0007669"/>
    <property type="project" value="InterPro"/>
</dbReference>
<feature type="binding site" evidence="14">
    <location>
        <position position="298"/>
    </location>
    <ligand>
        <name>Ca(2+)</name>
        <dbReference type="ChEBI" id="CHEBI:29108"/>
        <label>3</label>
    </ligand>
</feature>
<keyword evidence="2" id="KW-0645">Protease</keyword>
<keyword evidence="3 13" id="KW-0479">Metal-binding</keyword>
<evidence type="ECO:0000256" key="16">
    <source>
        <dbReference type="PROSITE-ProRule" id="PRU01011"/>
    </source>
</evidence>
<keyword evidence="8 14" id="KW-0106">Calcium</keyword>
<feature type="binding site" evidence="14">
    <location>
        <position position="563"/>
    </location>
    <ligand>
        <name>Ca(2+)</name>
        <dbReference type="ChEBI" id="CHEBI:29108"/>
        <label>5</label>
    </ligand>
</feature>
<dbReference type="InterPro" id="IPR024079">
    <property type="entry name" value="MetalloPept_cat_dom_sf"/>
</dbReference>
<dbReference type="InterPro" id="IPR002477">
    <property type="entry name" value="Peptidoglycan-bd-like"/>
</dbReference>
<dbReference type="CDD" id="cd04278">
    <property type="entry name" value="ZnMc_MMP"/>
    <property type="match status" value="1"/>
</dbReference>
<evidence type="ECO:0000313" key="20">
    <source>
        <dbReference type="Proteomes" id="UP000314986"/>
    </source>
</evidence>
<feature type="binding site" evidence="14">
    <location>
        <position position="312"/>
    </location>
    <ligand>
        <name>Ca(2+)</name>
        <dbReference type="ChEBI" id="CHEBI:29108"/>
        <label>2</label>
    </ligand>
</feature>
<evidence type="ECO:0000259" key="18">
    <source>
        <dbReference type="SMART" id="SM00235"/>
    </source>
</evidence>
<evidence type="ECO:0000256" key="2">
    <source>
        <dbReference type="ARBA" id="ARBA00022670"/>
    </source>
</evidence>
<feature type="binding site" evidence="14">
    <location>
        <position position="356"/>
    </location>
    <ligand>
        <name>Zn(2+)</name>
        <dbReference type="ChEBI" id="CHEBI:29105"/>
        <label>2</label>
        <note>catalytic</note>
    </ligand>
</feature>
<dbReference type="InterPro" id="IPR033739">
    <property type="entry name" value="M10A_MMP"/>
</dbReference>
<feature type="binding site" evidence="14">
    <location>
        <position position="306"/>
    </location>
    <ligand>
        <name>Zn(2+)</name>
        <dbReference type="ChEBI" id="CHEBI:29105"/>
        <label>1</label>
    </ligand>
</feature>
<feature type="binding site" evidence="14">
    <location>
        <position position="280"/>
    </location>
    <ligand>
        <name>Ca(2+)</name>
        <dbReference type="ChEBI" id="CHEBI:29108"/>
        <label>2</label>
    </ligand>
</feature>
<dbReference type="PANTHER" id="PTHR10201">
    <property type="entry name" value="MATRIX METALLOPROTEINASE"/>
    <property type="match status" value="1"/>
</dbReference>
<protein>
    <submittedName>
        <fullName evidence="19">Matrix metallopeptidase 21</fullName>
    </submittedName>
</protein>
<keyword evidence="11" id="KW-0325">Glycoprotein</keyword>
<keyword evidence="20" id="KW-1185">Reference proteome</keyword>
<evidence type="ECO:0000256" key="4">
    <source>
        <dbReference type="ARBA" id="ARBA00022729"/>
    </source>
</evidence>
<evidence type="ECO:0000256" key="11">
    <source>
        <dbReference type="ARBA" id="ARBA00023180"/>
    </source>
</evidence>
<feature type="binding site" evidence="14">
    <location>
        <position position="509"/>
    </location>
    <ligand>
        <name>Ca(2+)</name>
        <dbReference type="ChEBI" id="CHEBI:29108"/>
        <label>5</label>
    </ligand>
</feature>
<dbReference type="SUPFAM" id="SSF55486">
    <property type="entry name" value="Metalloproteases ('zincins'), catalytic domain"/>
    <property type="match status" value="1"/>
</dbReference>
<feature type="binding site" evidence="13">
    <location>
        <position position="348"/>
    </location>
    <ligand>
        <name>Zn(2+)</name>
        <dbReference type="ChEBI" id="CHEBI:29105"/>
        <label>2</label>
        <note>catalytic</note>
    </ligand>
</feature>
<feature type="repeat" description="Hemopexin" evidence="16">
    <location>
        <begin position="557"/>
        <end position="613"/>
    </location>
</feature>
<accession>A0A4W3I6G6</accession>
<dbReference type="GO" id="GO:0006508">
    <property type="term" value="P:proteolysis"/>
    <property type="evidence" value="ECO:0007669"/>
    <property type="project" value="UniProtKB-KW"/>
</dbReference>
<sequence>MCFTHFPQRANSPGPITMLLALQLTLLSSLILIRWGGCEKLFHIRDHSDILSISEQQASPILDQKAAQKYLAKYGWTEQVNWDNNEDQNSADEHPAPKELLDILQEGSSLSRQVGNTQTEPTKSIVYVQALKEFQEVNGLPMTGKLDEATKDAMNKPRCGVPDKKVLLNDTSNFNQTTHLNSTTDNGDGGTNATVNSKERKKRFLQLLLSPRQEQTGGSFLQSRAFSKSKLTWRLMGEGYSRQLSIEDQRYMLRLAFRMWSEVTPIEFEEEVTSPASMIDIRLGFGTGRHLGCTRAFDGNGQEFAHAWQLGDIHFDDDDQFTTLNNPNGISLLKVAVHEIGHVLGLPHTYRTGSVMQSSYIPHEVGFELDWLDRKAVQQLYGVCEGPFDTIFDWIRKERNQYGELVVQFNTYFFRNGWYWLYENRNNRTRYGDPIALSVGWRGISYEGIDAFVHIWTWTKYATYFFKGTQYWRYDNENDIAYTADAKGKRYPKLISEGFPGVPSPIDTAFYDRRDQHIYFFKDSNVIAFNVNTKQVNGYPKRIVDVFPGVVLDDHPISNLNAVYYSYKYQSIFFFKNNFFWKVVNERDKQRNPSLPYNGLFPKRKIGDQWFDICNVHSSVLEMN</sequence>
<reference evidence="19" key="5">
    <citation type="submission" date="2025-09" db="UniProtKB">
        <authorList>
            <consortium name="Ensembl"/>
        </authorList>
    </citation>
    <scope>IDENTIFICATION</scope>
</reference>
<feature type="binding site" evidence="14">
    <location>
        <position position="314"/>
    </location>
    <ligand>
        <name>Zn(2+)</name>
        <dbReference type="ChEBI" id="CHEBI:29105"/>
        <label>1</label>
    </ligand>
</feature>
<evidence type="ECO:0000256" key="5">
    <source>
        <dbReference type="ARBA" id="ARBA00022737"/>
    </source>
</evidence>
<reference evidence="20" key="2">
    <citation type="journal article" date="2007" name="PLoS Biol.">
        <title>Survey sequencing and comparative analysis of the elephant shark (Callorhinchus milii) genome.</title>
        <authorList>
            <person name="Venkatesh B."/>
            <person name="Kirkness E.F."/>
            <person name="Loh Y.H."/>
            <person name="Halpern A.L."/>
            <person name="Lee A.P."/>
            <person name="Johnson J."/>
            <person name="Dandona N."/>
            <person name="Viswanathan L.D."/>
            <person name="Tay A."/>
            <person name="Venter J.C."/>
            <person name="Strausberg R.L."/>
            <person name="Brenner S."/>
        </authorList>
    </citation>
    <scope>NUCLEOTIDE SEQUENCE [LARGE SCALE GENOMIC DNA]</scope>
</reference>
<dbReference type="SUPFAM" id="SSF47090">
    <property type="entry name" value="PGBD-like"/>
    <property type="match status" value="1"/>
</dbReference>
<dbReference type="Gene3D" id="3.40.390.10">
    <property type="entry name" value="Collagenase (Catalytic Domain)"/>
    <property type="match status" value="1"/>
</dbReference>
<keyword evidence="7 13" id="KW-0862">Zinc</keyword>
<dbReference type="Pfam" id="PF00045">
    <property type="entry name" value="Hemopexin"/>
    <property type="match status" value="2"/>
</dbReference>
<feature type="repeat" description="Hemopexin" evidence="16">
    <location>
        <begin position="385"/>
        <end position="444"/>
    </location>
</feature>
<gene>
    <name evidence="19" type="primary">mmp21</name>
</gene>
<dbReference type="InterPro" id="IPR021190">
    <property type="entry name" value="Pept_M10A"/>
</dbReference>
<dbReference type="PROSITE" id="PS51642">
    <property type="entry name" value="HEMOPEXIN_2"/>
    <property type="match status" value="4"/>
</dbReference>
<comment type="cofactor">
    <cofactor evidence="14">
        <name>Ca(2+)</name>
        <dbReference type="ChEBI" id="CHEBI:29108"/>
    </cofactor>
    <text evidence="14">Can bind about 5 Ca(2+) ions per subunit.</text>
</comment>
<feature type="active site" evidence="12">
    <location>
        <position position="339"/>
    </location>
</feature>
<dbReference type="PIRSF" id="PIRSF001191">
    <property type="entry name" value="Peptidase_M10A_matrix"/>
    <property type="match status" value="1"/>
</dbReference>
<evidence type="ECO:0000256" key="3">
    <source>
        <dbReference type="ARBA" id="ARBA00022723"/>
    </source>
</evidence>
<dbReference type="InterPro" id="IPR006026">
    <property type="entry name" value="Peptidase_Metallo"/>
</dbReference>
<feature type="repeat" description="Hemopexin" evidence="16">
    <location>
        <begin position="446"/>
        <end position="502"/>
    </location>
</feature>
<dbReference type="Proteomes" id="UP000314986">
    <property type="component" value="Unassembled WGS sequence"/>
</dbReference>
<feature type="binding site" evidence="14">
    <location>
        <position position="290"/>
    </location>
    <ligand>
        <name>Zn(2+)</name>
        <dbReference type="ChEBI" id="CHEBI:29105"/>
        <label>1</label>
    </ligand>
</feature>
<name>A0A4W3I6G6_CALMI</name>
<evidence type="ECO:0000256" key="6">
    <source>
        <dbReference type="ARBA" id="ARBA00022801"/>
    </source>
</evidence>
<evidence type="ECO:0000256" key="10">
    <source>
        <dbReference type="ARBA" id="ARBA00023157"/>
    </source>
</evidence>
<dbReference type="GO" id="GO:0007368">
    <property type="term" value="P:determination of left/right symmetry"/>
    <property type="evidence" value="ECO:0007669"/>
    <property type="project" value="UniProtKB-ARBA"/>
</dbReference>
<evidence type="ECO:0000313" key="19">
    <source>
        <dbReference type="Ensembl" id="ENSCMIP00000016619.1"/>
    </source>
</evidence>
<evidence type="ECO:0000256" key="9">
    <source>
        <dbReference type="ARBA" id="ARBA00023049"/>
    </source>
</evidence>
<proteinExistence type="inferred from homology"/>
<dbReference type="SUPFAM" id="SSF50923">
    <property type="entry name" value="Hemopexin-like domain"/>
    <property type="match status" value="1"/>
</dbReference>
<dbReference type="AlphaFoldDB" id="A0A4W3I6G6"/>
<dbReference type="Ensembl" id="ENSCMIT00000016951.1">
    <property type="protein sequence ID" value="ENSCMIP00000016619.1"/>
    <property type="gene ID" value="ENSCMIG00000007995.1"/>
</dbReference>
<dbReference type="PRINTS" id="PR00138">
    <property type="entry name" value="MATRIXIN"/>
</dbReference>
<feature type="binding site" description="in inhibited form" evidence="14">
    <location>
        <position position="159"/>
    </location>
    <ligand>
        <name>Zn(2+)</name>
        <dbReference type="ChEBI" id="CHEBI:29105"/>
        <label>2</label>
        <note>catalytic</note>
    </ligand>
</feature>
<dbReference type="InterPro" id="IPR018487">
    <property type="entry name" value="Hemopexin-like_repeat"/>
</dbReference>
<evidence type="ECO:0000256" key="12">
    <source>
        <dbReference type="PIRSR" id="PIRSR001191-1"/>
    </source>
</evidence>
<organism evidence="19 20">
    <name type="scientific">Callorhinchus milii</name>
    <name type="common">Ghost shark</name>
    <dbReference type="NCBI Taxonomy" id="7868"/>
    <lineage>
        <taxon>Eukaryota</taxon>
        <taxon>Metazoa</taxon>
        <taxon>Chordata</taxon>
        <taxon>Craniata</taxon>
        <taxon>Vertebrata</taxon>
        <taxon>Chondrichthyes</taxon>
        <taxon>Holocephali</taxon>
        <taxon>Chimaeriformes</taxon>
        <taxon>Callorhinchidae</taxon>
        <taxon>Callorhinchus</taxon>
    </lineage>
</organism>
<dbReference type="Gene3D" id="2.110.10.10">
    <property type="entry name" value="Hemopexin-like domain"/>
    <property type="match status" value="2"/>
</dbReference>
<comment type="cofactor">
    <cofactor evidence="14">
        <name>Zn(2+)</name>
        <dbReference type="ChEBI" id="CHEBI:29105"/>
    </cofactor>
    <text evidence="14">Binds 2 Zn(2+) ions per subunit.</text>
</comment>
<keyword evidence="6" id="KW-0378">Hydrolase</keyword>
<keyword evidence="5" id="KW-0677">Repeat</keyword>
<feature type="binding site" evidence="14">
    <location>
        <position position="316"/>
    </location>
    <ligand>
        <name>Ca(2+)</name>
        <dbReference type="ChEBI" id="CHEBI:29108"/>
        <label>3</label>
    </ligand>
</feature>
<feature type="region of interest" description="Disordered" evidence="17">
    <location>
        <begin position="176"/>
        <end position="195"/>
    </location>
</feature>
<keyword evidence="9" id="KW-0482">Metalloprotease</keyword>
<feature type="binding site" evidence="13">
    <location>
        <position position="342"/>
    </location>
    <ligand>
        <name>Zn(2+)</name>
        <dbReference type="ChEBI" id="CHEBI:29105"/>
        <label>2</label>
        <note>catalytic</note>
    </ligand>
</feature>
<feature type="domain" description="Peptidase metallopeptidase" evidence="18">
    <location>
        <begin position="222"/>
        <end position="383"/>
    </location>
</feature>
<dbReference type="SMART" id="SM00235">
    <property type="entry name" value="ZnMc"/>
    <property type="match status" value="1"/>
</dbReference>
<dbReference type="InterPro" id="IPR001818">
    <property type="entry name" value="Pept_M10_metallopeptidase"/>
</dbReference>
<reference evidence="20" key="1">
    <citation type="journal article" date="2006" name="Science">
        <title>Ancient noncoding elements conserved in the human genome.</title>
        <authorList>
            <person name="Venkatesh B."/>
            <person name="Kirkness E.F."/>
            <person name="Loh Y.H."/>
            <person name="Halpern A.L."/>
            <person name="Lee A.P."/>
            <person name="Johnson J."/>
            <person name="Dandona N."/>
            <person name="Viswanathan L.D."/>
            <person name="Tay A."/>
            <person name="Venter J.C."/>
            <person name="Strausberg R.L."/>
            <person name="Brenner S."/>
        </authorList>
    </citation>
    <scope>NUCLEOTIDE SEQUENCE [LARGE SCALE GENOMIC DNA]</scope>
</reference>
<comment type="similarity">
    <text evidence="1">Belongs to the peptidase M10A family.</text>
</comment>
<dbReference type="SMART" id="SM00120">
    <property type="entry name" value="HX"/>
    <property type="match status" value="4"/>
</dbReference>
<feature type="binding site" evidence="14">
    <location>
        <position position="299"/>
    </location>
    <ligand>
        <name>Ca(2+)</name>
        <dbReference type="ChEBI" id="CHEBI:29108"/>
        <label>3</label>
    </ligand>
</feature>
<dbReference type="PANTHER" id="PTHR10201:SF323">
    <property type="entry name" value="MATRIX METALLOPROTEINASE-21"/>
    <property type="match status" value="1"/>
</dbReference>
<feature type="binding site" evidence="13">
    <location>
        <position position="338"/>
    </location>
    <ligand>
        <name>Zn(2+)</name>
        <dbReference type="ChEBI" id="CHEBI:29105"/>
        <label>2</label>
        <note>catalytic</note>
    </ligand>
</feature>
<evidence type="ECO:0000256" key="14">
    <source>
        <dbReference type="PIRSR" id="PIRSR621190-2"/>
    </source>
</evidence>
<dbReference type="GeneTree" id="ENSGT00940000159140"/>
<evidence type="ECO:0000256" key="7">
    <source>
        <dbReference type="ARBA" id="ARBA00022833"/>
    </source>
</evidence>
<evidence type="ECO:0000256" key="1">
    <source>
        <dbReference type="ARBA" id="ARBA00010370"/>
    </source>
</evidence>
<dbReference type="GO" id="GO:0030574">
    <property type="term" value="P:collagen catabolic process"/>
    <property type="evidence" value="ECO:0007669"/>
    <property type="project" value="TreeGrafter"/>
</dbReference>
<dbReference type="FunFam" id="2.110.10.10:FF:000012">
    <property type="entry name" value="Matrix metallopeptidase 21"/>
    <property type="match status" value="1"/>
</dbReference>
<evidence type="ECO:0000256" key="8">
    <source>
        <dbReference type="ARBA" id="ARBA00022837"/>
    </source>
</evidence>
<evidence type="ECO:0000256" key="13">
    <source>
        <dbReference type="PIRSR" id="PIRSR001191-2"/>
    </source>
</evidence>
<dbReference type="InterPro" id="IPR036365">
    <property type="entry name" value="PGBD-like_sf"/>
</dbReference>
<evidence type="ECO:0000256" key="17">
    <source>
        <dbReference type="SAM" id="MobiDB-lite"/>
    </source>
</evidence>
<feature type="binding site" evidence="14">
    <location>
        <position position="450"/>
    </location>
    <ligand>
        <name>Ca(2+)</name>
        <dbReference type="ChEBI" id="CHEBI:29108"/>
        <label>4</label>
    </ligand>
</feature>
<dbReference type="InParanoid" id="A0A4W3I6G6"/>
<dbReference type="InterPro" id="IPR036375">
    <property type="entry name" value="Hemopexin-like_dom_sf"/>
</dbReference>
<keyword evidence="10" id="KW-1015">Disulfide bond</keyword>
<reference evidence="19" key="4">
    <citation type="submission" date="2025-08" db="UniProtKB">
        <authorList>
            <consortium name="Ensembl"/>
        </authorList>
    </citation>
    <scope>IDENTIFICATION</scope>
</reference>
<dbReference type="GO" id="GO:0030198">
    <property type="term" value="P:extracellular matrix organization"/>
    <property type="evidence" value="ECO:0007669"/>
    <property type="project" value="TreeGrafter"/>
</dbReference>
<reference evidence="20" key="3">
    <citation type="journal article" date="2014" name="Nature">
        <title>Elephant shark genome provides unique insights into gnathostome evolution.</title>
        <authorList>
            <consortium name="International Elephant Shark Genome Sequencing Consortium"/>
            <person name="Venkatesh B."/>
            <person name="Lee A.P."/>
            <person name="Ravi V."/>
            <person name="Maurya A.K."/>
            <person name="Lian M.M."/>
            <person name="Swann J.B."/>
            <person name="Ohta Y."/>
            <person name="Flajnik M.F."/>
            <person name="Sutoh Y."/>
            <person name="Kasahara M."/>
            <person name="Hoon S."/>
            <person name="Gangu V."/>
            <person name="Roy S.W."/>
            <person name="Irimia M."/>
            <person name="Korzh V."/>
            <person name="Kondrychyn I."/>
            <person name="Lim Z.W."/>
            <person name="Tay B.H."/>
            <person name="Tohari S."/>
            <person name="Kong K.W."/>
            <person name="Ho S."/>
            <person name="Lorente-Galdos B."/>
            <person name="Quilez J."/>
            <person name="Marques-Bonet T."/>
            <person name="Raney B.J."/>
            <person name="Ingham P.W."/>
            <person name="Tay A."/>
            <person name="Hillier L.W."/>
            <person name="Minx P."/>
            <person name="Boehm T."/>
            <person name="Wilson R.K."/>
            <person name="Brenner S."/>
            <person name="Warren W.C."/>
        </authorList>
    </citation>
    <scope>NUCLEOTIDE SEQUENCE [LARGE SCALE GENOMIC DNA]</scope>
</reference>
<evidence type="ECO:0000256" key="15">
    <source>
        <dbReference type="PIRSR" id="PIRSR621190-4"/>
    </source>
</evidence>
<dbReference type="Pfam" id="PF00413">
    <property type="entry name" value="Peptidase_M10"/>
    <property type="match status" value="1"/>
</dbReference>
<feature type="binding site" evidence="14">
    <location>
        <position position="317"/>
    </location>
    <ligand>
        <name>Ca(2+)</name>
        <dbReference type="ChEBI" id="CHEBI:29108"/>
        <label>1</label>
    </ligand>
</feature>
<dbReference type="GO" id="GO:0008270">
    <property type="term" value="F:zinc ion binding"/>
    <property type="evidence" value="ECO:0007669"/>
    <property type="project" value="InterPro"/>
</dbReference>
<keyword evidence="4" id="KW-0732">Signal</keyword>
<dbReference type="Pfam" id="PF01471">
    <property type="entry name" value="PG_binding_1"/>
    <property type="match status" value="1"/>
</dbReference>
<dbReference type="STRING" id="7868.ENSCMIP00000016619"/>
<dbReference type="GO" id="GO:0031012">
    <property type="term" value="C:extracellular matrix"/>
    <property type="evidence" value="ECO:0007669"/>
    <property type="project" value="InterPro"/>
</dbReference>
<feature type="modified residue" description="Phosphotyrosine; by PKDCC" evidence="15">
    <location>
        <position position="491"/>
    </location>
</feature>